<feature type="domain" description="Thiamine phosphate synthase/TenI" evidence="4">
    <location>
        <begin position="12"/>
        <end position="173"/>
    </location>
</feature>
<keyword evidence="6" id="KW-1185">Reference proteome</keyword>
<dbReference type="OrthoDB" id="3191080at2"/>
<dbReference type="InterPro" id="IPR036206">
    <property type="entry name" value="ThiamineP_synth_sf"/>
</dbReference>
<dbReference type="Pfam" id="PF02581">
    <property type="entry name" value="TMP-TENI"/>
    <property type="match status" value="1"/>
</dbReference>
<accession>A0A417XV98</accession>
<dbReference type="AlphaFoldDB" id="A0A417XV98"/>
<keyword evidence="3" id="KW-0784">Thiamine biosynthesis</keyword>
<dbReference type="EMBL" id="QXGH01000034">
    <property type="protein sequence ID" value="RHW24276.1"/>
    <property type="molecule type" value="Genomic_DNA"/>
</dbReference>
<dbReference type="GO" id="GO:0004789">
    <property type="term" value="F:thiamine-phosphate diphosphorylase activity"/>
    <property type="evidence" value="ECO:0007669"/>
    <property type="project" value="TreeGrafter"/>
</dbReference>
<evidence type="ECO:0000313" key="6">
    <source>
        <dbReference type="Proteomes" id="UP000283644"/>
    </source>
</evidence>
<evidence type="ECO:0000256" key="1">
    <source>
        <dbReference type="ARBA" id="ARBA00003814"/>
    </source>
</evidence>
<name>A0A417XV98_9ACTN</name>
<gene>
    <name evidence="5" type="ORF">D0Z08_25530</name>
</gene>
<evidence type="ECO:0000313" key="5">
    <source>
        <dbReference type="EMBL" id="RHW24276.1"/>
    </source>
</evidence>
<sequence length="192" mass="19545">MSRAEELPRLLVLTDRSQLHLGRALVRTIEECVGAGLRAVVVREHDLLAATRAALVADLASIDGLAVISSRISDPAADAVHLAADQPAPDGGVRWGRSCHSAAEVRRAAADGASYATLSPYAATSSKPGYGPPLPEGAFADLSLPTYALGGITPANASKARAAGAYGVAVMGEVMRADDPAAVVADLLAVLA</sequence>
<dbReference type="Proteomes" id="UP000283644">
    <property type="component" value="Unassembled WGS sequence"/>
</dbReference>
<evidence type="ECO:0000256" key="2">
    <source>
        <dbReference type="ARBA" id="ARBA00004948"/>
    </source>
</evidence>
<comment type="pathway">
    <text evidence="2">Cofactor biosynthesis; thiamine diphosphate biosynthesis.</text>
</comment>
<dbReference type="PANTHER" id="PTHR20857">
    <property type="entry name" value="THIAMINE-PHOSPHATE PYROPHOSPHORYLASE"/>
    <property type="match status" value="1"/>
</dbReference>
<dbReference type="SUPFAM" id="SSF51391">
    <property type="entry name" value="Thiamin phosphate synthase"/>
    <property type="match status" value="1"/>
</dbReference>
<comment type="caution">
    <text evidence="5">The sequence shown here is derived from an EMBL/GenBank/DDBJ whole genome shotgun (WGS) entry which is preliminary data.</text>
</comment>
<dbReference type="InterPro" id="IPR022998">
    <property type="entry name" value="ThiamineP_synth_TenI"/>
</dbReference>
<protein>
    <submittedName>
        <fullName evidence="5">Thiamine phosphate synthase</fullName>
    </submittedName>
</protein>
<dbReference type="GO" id="GO:0009228">
    <property type="term" value="P:thiamine biosynthetic process"/>
    <property type="evidence" value="ECO:0007669"/>
    <property type="project" value="UniProtKB-KW"/>
</dbReference>
<proteinExistence type="predicted"/>
<dbReference type="GO" id="GO:0005737">
    <property type="term" value="C:cytoplasm"/>
    <property type="evidence" value="ECO:0007669"/>
    <property type="project" value="TreeGrafter"/>
</dbReference>
<comment type="function">
    <text evidence="1">Condenses 4-methyl-5-(beta-hydroxyethyl)thiazole monophosphate (THZ-P) and 2-methyl-4-amino-5-hydroxymethyl pyrimidine pyrophosphate (HMP-PP) to form thiamine monophosphate (TMP).</text>
</comment>
<reference evidence="5 6" key="1">
    <citation type="submission" date="2018-09" db="EMBL/GenBank/DDBJ databases">
        <title>Genome sequencing of Nocardioides immobilis CCTCC AB 2017083 for comparison to Nocardioides silvaticus.</title>
        <authorList>
            <person name="Li C."/>
            <person name="Wang G."/>
        </authorList>
    </citation>
    <scope>NUCLEOTIDE SEQUENCE [LARGE SCALE GENOMIC DNA]</scope>
    <source>
        <strain evidence="5 6">CCTCC AB 2017083</strain>
    </source>
</reference>
<dbReference type="InterPro" id="IPR013785">
    <property type="entry name" value="Aldolase_TIM"/>
</dbReference>
<dbReference type="RefSeq" id="WP_118928102.1">
    <property type="nucleotide sequence ID" value="NZ_QXGH01000034.1"/>
</dbReference>
<dbReference type="Gene3D" id="3.20.20.70">
    <property type="entry name" value="Aldolase class I"/>
    <property type="match status" value="1"/>
</dbReference>
<dbReference type="CDD" id="cd00564">
    <property type="entry name" value="TMP_TenI"/>
    <property type="match status" value="1"/>
</dbReference>
<evidence type="ECO:0000259" key="4">
    <source>
        <dbReference type="Pfam" id="PF02581"/>
    </source>
</evidence>
<dbReference type="PANTHER" id="PTHR20857:SF15">
    <property type="entry name" value="THIAMINE-PHOSPHATE SYNTHASE"/>
    <property type="match status" value="1"/>
</dbReference>
<evidence type="ECO:0000256" key="3">
    <source>
        <dbReference type="ARBA" id="ARBA00022977"/>
    </source>
</evidence>
<organism evidence="5 6">
    <name type="scientific">Nocardioides immobilis</name>
    <dbReference type="NCBI Taxonomy" id="2049295"/>
    <lineage>
        <taxon>Bacteria</taxon>
        <taxon>Bacillati</taxon>
        <taxon>Actinomycetota</taxon>
        <taxon>Actinomycetes</taxon>
        <taxon>Propionibacteriales</taxon>
        <taxon>Nocardioidaceae</taxon>
        <taxon>Nocardioides</taxon>
    </lineage>
</organism>